<proteinExistence type="predicted"/>
<sequence length="116" mass="13020">MPRSIDQLKSPGTDFGHSQADYQMVIAPARHPVCNVHTSRVLRNRTDNCENIGRAVLEGALKIFEERPGSTKLYSDGKINAILGLYLEKLYVDIDLEQSARRSTNPYFLANQNLVS</sequence>
<dbReference type="EMBL" id="JAVHNR010000003">
    <property type="protein sequence ID" value="KAK6347388.1"/>
    <property type="molecule type" value="Genomic_DNA"/>
</dbReference>
<evidence type="ECO:0000313" key="1">
    <source>
        <dbReference type="EMBL" id="KAK6347388.1"/>
    </source>
</evidence>
<organism evidence="1 2">
    <name type="scientific">Orbilia javanica</name>
    <dbReference type="NCBI Taxonomy" id="47235"/>
    <lineage>
        <taxon>Eukaryota</taxon>
        <taxon>Fungi</taxon>
        <taxon>Dikarya</taxon>
        <taxon>Ascomycota</taxon>
        <taxon>Pezizomycotina</taxon>
        <taxon>Orbiliomycetes</taxon>
        <taxon>Orbiliales</taxon>
        <taxon>Orbiliaceae</taxon>
        <taxon>Orbilia</taxon>
    </lineage>
</organism>
<dbReference type="Proteomes" id="UP001313282">
    <property type="component" value="Unassembled WGS sequence"/>
</dbReference>
<comment type="caution">
    <text evidence="1">The sequence shown here is derived from an EMBL/GenBank/DDBJ whole genome shotgun (WGS) entry which is preliminary data.</text>
</comment>
<gene>
    <name evidence="1" type="ORF">TWF718_005227</name>
</gene>
<accession>A0AAN8MPN6</accession>
<reference evidence="1 2" key="1">
    <citation type="submission" date="2019-10" db="EMBL/GenBank/DDBJ databases">
        <authorList>
            <person name="Palmer J.M."/>
        </authorList>
    </citation>
    <scope>NUCLEOTIDE SEQUENCE [LARGE SCALE GENOMIC DNA]</scope>
    <source>
        <strain evidence="1 2">TWF718</strain>
    </source>
</reference>
<protein>
    <submittedName>
        <fullName evidence="1">Uncharacterized protein</fullName>
    </submittedName>
</protein>
<keyword evidence="2" id="KW-1185">Reference proteome</keyword>
<name>A0AAN8MPN6_9PEZI</name>
<dbReference type="AlphaFoldDB" id="A0AAN8MPN6"/>
<evidence type="ECO:0000313" key="2">
    <source>
        <dbReference type="Proteomes" id="UP001313282"/>
    </source>
</evidence>